<comment type="caution">
    <text evidence="2">The sequence shown here is derived from an EMBL/GenBank/DDBJ whole genome shotgun (WGS) entry which is preliminary data.</text>
</comment>
<evidence type="ECO:0000313" key="3">
    <source>
        <dbReference type="Proteomes" id="UP000598196"/>
    </source>
</evidence>
<keyword evidence="1" id="KW-0812">Transmembrane</keyword>
<feature type="transmembrane region" description="Helical" evidence="1">
    <location>
        <begin position="47"/>
        <end position="70"/>
    </location>
</feature>
<dbReference type="AlphaFoldDB" id="A0A917YM80"/>
<organism evidence="2 3">
    <name type="scientific">Gemmobacter aquaticus</name>
    <dbReference type="NCBI Taxonomy" id="490185"/>
    <lineage>
        <taxon>Bacteria</taxon>
        <taxon>Pseudomonadati</taxon>
        <taxon>Pseudomonadota</taxon>
        <taxon>Alphaproteobacteria</taxon>
        <taxon>Rhodobacterales</taxon>
        <taxon>Paracoccaceae</taxon>
        <taxon>Gemmobacter</taxon>
    </lineage>
</organism>
<protein>
    <recommendedName>
        <fullName evidence="4">NnrT protein</fullName>
    </recommendedName>
</protein>
<keyword evidence="3" id="KW-1185">Reference proteome</keyword>
<evidence type="ECO:0000256" key="1">
    <source>
        <dbReference type="SAM" id="Phobius"/>
    </source>
</evidence>
<keyword evidence="1" id="KW-0472">Membrane</keyword>
<keyword evidence="1" id="KW-1133">Transmembrane helix</keyword>
<name>A0A917YM80_9RHOB</name>
<gene>
    <name evidence="2" type="ORF">GCM10010991_34280</name>
</gene>
<dbReference type="EMBL" id="BMLP01000010">
    <property type="protein sequence ID" value="GGO37871.1"/>
    <property type="molecule type" value="Genomic_DNA"/>
</dbReference>
<reference evidence="2 3" key="1">
    <citation type="journal article" date="2014" name="Int. J. Syst. Evol. Microbiol.">
        <title>Complete genome sequence of Corynebacterium casei LMG S-19264T (=DSM 44701T), isolated from a smear-ripened cheese.</title>
        <authorList>
            <consortium name="US DOE Joint Genome Institute (JGI-PGF)"/>
            <person name="Walter F."/>
            <person name="Albersmeier A."/>
            <person name="Kalinowski J."/>
            <person name="Ruckert C."/>
        </authorList>
    </citation>
    <scope>NUCLEOTIDE SEQUENCE [LARGE SCALE GENOMIC DNA]</scope>
    <source>
        <strain evidence="2 3">CGMCC 1.7029</strain>
    </source>
</reference>
<proteinExistence type="predicted"/>
<sequence length="79" mass="8412">MAPATESLLKLGLILWPFATGAVAINLFLLGLIGVSMGLPPVTPIHALIWSIPLGIPATWGFAVWIRSLIREAEGHSAR</sequence>
<feature type="transmembrane region" description="Helical" evidence="1">
    <location>
        <begin position="12"/>
        <end position="35"/>
    </location>
</feature>
<dbReference type="OrthoDB" id="7667013at2"/>
<evidence type="ECO:0000313" key="2">
    <source>
        <dbReference type="EMBL" id="GGO37871.1"/>
    </source>
</evidence>
<dbReference type="Proteomes" id="UP000598196">
    <property type="component" value="Unassembled WGS sequence"/>
</dbReference>
<evidence type="ECO:0008006" key="4">
    <source>
        <dbReference type="Google" id="ProtNLM"/>
    </source>
</evidence>
<accession>A0A917YM80</accession>
<dbReference type="RefSeq" id="WP_146284235.1">
    <property type="nucleotide sequence ID" value="NZ_BMLP01000010.1"/>
</dbReference>